<proteinExistence type="predicted"/>
<dbReference type="SUPFAM" id="SSF102198">
    <property type="entry name" value="Putative cyclase"/>
    <property type="match status" value="1"/>
</dbReference>
<dbReference type="RefSeq" id="WP_167185588.1">
    <property type="nucleotide sequence ID" value="NZ_JAAONZ010000006.1"/>
</dbReference>
<dbReference type="PANTHER" id="PTHR31118">
    <property type="entry name" value="CYCLASE-LIKE PROTEIN 2"/>
    <property type="match status" value="1"/>
</dbReference>
<dbReference type="GO" id="GO:0019441">
    <property type="term" value="P:L-tryptophan catabolic process to kynurenine"/>
    <property type="evidence" value="ECO:0007669"/>
    <property type="project" value="InterPro"/>
</dbReference>
<evidence type="ECO:0000313" key="3">
    <source>
        <dbReference type="Proteomes" id="UP000787472"/>
    </source>
</evidence>
<protein>
    <submittedName>
        <fullName evidence="2">Cyclase family protein</fullName>
    </submittedName>
</protein>
<comment type="caution">
    <text evidence="2">The sequence shown here is derived from an EMBL/GenBank/DDBJ whole genome shotgun (WGS) entry which is preliminary data.</text>
</comment>
<dbReference type="GO" id="GO:0004061">
    <property type="term" value="F:arylformamidase activity"/>
    <property type="evidence" value="ECO:0007669"/>
    <property type="project" value="InterPro"/>
</dbReference>
<dbReference type="PANTHER" id="PTHR31118:SF12">
    <property type="entry name" value="CYCLASE-LIKE PROTEIN 2"/>
    <property type="match status" value="1"/>
</dbReference>
<accession>A0A9E5JUI6</accession>
<reference evidence="2" key="1">
    <citation type="submission" date="2020-03" db="EMBL/GenBank/DDBJ databases">
        <authorList>
            <person name="Guo F."/>
        </authorList>
    </citation>
    <scope>NUCLEOTIDE SEQUENCE</scope>
    <source>
        <strain evidence="2">JCM 30134</strain>
    </source>
</reference>
<dbReference type="InterPro" id="IPR037175">
    <property type="entry name" value="KFase_sf"/>
</dbReference>
<dbReference type="AlphaFoldDB" id="A0A9E5JUI6"/>
<feature type="chain" id="PRO_5038738135" evidence="1">
    <location>
        <begin position="23"/>
        <end position="265"/>
    </location>
</feature>
<keyword evidence="1" id="KW-0732">Signal</keyword>
<dbReference type="InterPro" id="IPR007325">
    <property type="entry name" value="KFase/CYL"/>
</dbReference>
<dbReference type="EMBL" id="JAAONZ010000006">
    <property type="protein sequence ID" value="NHO65848.1"/>
    <property type="molecule type" value="Genomic_DNA"/>
</dbReference>
<evidence type="ECO:0000256" key="1">
    <source>
        <dbReference type="SAM" id="SignalP"/>
    </source>
</evidence>
<dbReference type="Pfam" id="PF04199">
    <property type="entry name" value="Cyclase"/>
    <property type="match status" value="1"/>
</dbReference>
<keyword evidence="3" id="KW-1185">Reference proteome</keyword>
<sequence>MKIKSVLWYLLGCVLVCSHVSAGPFDKGRWLDLTHDFSEETVYWPTSETFKKTTVFEGHNEAGYYYSAYNISTAEHGGTHIDAPIHFFEGRHTVDQIPIDQLIGVGVVIRVDDQARSDRNYQFSVEDIKAWERQHGRLPEHCILLIDTGSSQYWPDKKAYMGTDQRGDEGVKQLRFPGIHPKAAQFLVGERKIKAVGIDTPSLDYGGSRRYQTHQILFEHNIPGFENVANVSQLPETGFTVIALPMKIRGGSGGPLRIVAFVPKD</sequence>
<evidence type="ECO:0000313" key="2">
    <source>
        <dbReference type="EMBL" id="NHO65848.1"/>
    </source>
</evidence>
<dbReference type="Proteomes" id="UP000787472">
    <property type="component" value="Unassembled WGS sequence"/>
</dbReference>
<organism evidence="2 3">
    <name type="scientific">Pseudomaricurvus hydrocarbonicus</name>
    <dbReference type="NCBI Taxonomy" id="1470433"/>
    <lineage>
        <taxon>Bacteria</taxon>
        <taxon>Pseudomonadati</taxon>
        <taxon>Pseudomonadota</taxon>
        <taxon>Gammaproteobacteria</taxon>
        <taxon>Cellvibrionales</taxon>
        <taxon>Cellvibrionaceae</taxon>
        <taxon>Pseudomaricurvus</taxon>
    </lineage>
</organism>
<dbReference type="Gene3D" id="3.50.30.50">
    <property type="entry name" value="Putative cyclase"/>
    <property type="match status" value="1"/>
</dbReference>
<name>A0A9E5JUI6_9GAMM</name>
<gene>
    <name evidence="2" type="ORF">G8770_09870</name>
</gene>
<feature type="signal peptide" evidence="1">
    <location>
        <begin position="1"/>
        <end position="22"/>
    </location>
</feature>